<sequence>MDRSSTKETALEEIEGVLSEPRTQEQYTGAIWTTKRPELWAYYLYYVGNNGLSGFNFGPSQFQNLLFLAGYDPVAGPGSACSVNGCVLPYLGEIRDILLFKHFCYSSSEHGPIMELGGLFDYEKPFPL</sequence>
<organism evidence="1 2">
    <name type="scientific">Psilocybe cubensis</name>
    <name type="common">Psychedelic mushroom</name>
    <name type="synonym">Stropharia cubensis</name>
    <dbReference type="NCBI Taxonomy" id="181762"/>
    <lineage>
        <taxon>Eukaryota</taxon>
        <taxon>Fungi</taxon>
        <taxon>Dikarya</taxon>
        <taxon>Basidiomycota</taxon>
        <taxon>Agaricomycotina</taxon>
        <taxon>Agaricomycetes</taxon>
        <taxon>Agaricomycetidae</taxon>
        <taxon>Agaricales</taxon>
        <taxon>Agaricineae</taxon>
        <taxon>Strophariaceae</taxon>
        <taxon>Psilocybe</taxon>
    </lineage>
</organism>
<reference evidence="1" key="1">
    <citation type="submission" date="2021-10" db="EMBL/GenBank/DDBJ databases">
        <title>Psilocybe cubensis genome.</title>
        <authorList>
            <person name="Mckernan K.J."/>
            <person name="Crawford S."/>
            <person name="Trippe A."/>
            <person name="Kane L.T."/>
            <person name="Mclaughlin S."/>
        </authorList>
    </citation>
    <scope>NUCLEOTIDE SEQUENCE</scope>
    <source>
        <strain evidence="1">MGC-MH-2018</strain>
    </source>
</reference>
<protein>
    <submittedName>
        <fullName evidence="1">Uncharacterized protein</fullName>
    </submittedName>
</protein>
<gene>
    <name evidence="1" type="ORF">JR316_0005834</name>
</gene>
<dbReference type="Proteomes" id="UP000664032">
    <property type="component" value="Unassembled WGS sequence"/>
</dbReference>
<keyword evidence="2" id="KW-1185">Reference proteome</keyword>
<accession>A0ACB8H0V1</accession>
<evidence type="ECO:0000313" key="1">
    <source>
        <dbReference type="EMBL" id="KAH9481312.1"/>
    </source>
</evidence>
<name>A0ACB8H0V1_PSICU</name>
<proteinExistence type="predicted"/>
<evidence type="ECO:0000313" key="2">
    <source>
        <dbReference type="Proteomes" id="UP000664032"/>
    </source>
</evidence>
<comment type="caution">
    <text evidence="1">The sequence shown here is derived from an EMBL/GenBank/DDBJ whole genome shotgun (WGS) entry which is preliminary data.</text>
</comment>
<dbReference type="EMBL" id="JAFIQS020000005">
    <property type="protein sequence ID" value="KAH9481312.1"/>
    <property type="molecule type" value="Genomic_DNA"/>
</dbReference>